<dbReference type="Pfam" id="PF13641">
    <property type="entry name" value="Glyco_tranf_2_3"/>
    <property type="match status" value="1"/>
</dbReference>
<dbReference type="Proteomes" id="UP000483293">
    <property type="component" value="Unassembled WGS sequence"/>
</dbReference>
<dbReference type="RefSeq" id="WP_163196575.1">
    <property type="nucleotide sequence ID" value="NZ_WHZV01000002.1"/>
</dbReference>
<comment type="similarity">
    <text evidence="2">Belongs to the glycosyltransferase 2 family.</text>
</comment>
<accession>A0A6L9SQU0</accession>
<keyword evidence="4 7" id="KW-0808">Transferase</keyword>
<dbReference type="GO" id="GO:0016757">
    <property type="term" value="F:glycosyltransferase activity"/>
    <property type="evidence" value="ECO:0007669"/>
    <property type="project" value="UniProtKB-KW"/>
</dbReference>
<dbReference type="InterPro" id="IPR040492">
    <property type="entry name" value="GlfT2_N"/>
</dbReference>
<organism evidence="7 8">
    <name type="scientific">Bifidobacterium platyrrhinorum</name>
    <dbReference type="NCBI Taxonomy" id="2661628"/>
    <lineage>
        <taxon>Bacteria</taxon>
        <taxon>Bacillati</taxon>
        <taxon>Actinomycetota</taxon>
        <taxon>Actinomycetes</taxon>
        <taxon>Bifidobacteriales</taxon>
        <taxon>Bifidobacteriaceae</taxon>
        <taxon>Bifidobacterium</taxon>
    </lineage>
</organism>
<dbReference type="Pfam" id="PF17994">
    <property type="entry name" value="Glft2_N"/>
    <property type="match status" value="1"/>
</dbReference>
<dbReference type="Gene3D" id="3.90.550.60">
    <property type="match status" value="1"/>
</dbReference>
<evidence type="ECO:0000259" key="5">
    <source>
        <dbReference type="Pfam" id="PF17994"/>
    </source>
</evidence>
<sequence length="668" mass="74536">MPYAENAELETIWRVVFPSANVGLDESFRVKAAPIYGSGRGPMGESVNNESLHSWIRDRTSIEVPAGCGYSTGCYYNAFPAAYWAKWTNVQSATLRMRISGHGTITVHASDAKATEHTVYSKDVAASETIETIIPIADMSEGGWLWFDVQASSSGPVTVSDAQWLASVPTRRTLTASLSITTMNKPEWCIRQFNLLADMADMSLIDAVYVVDQGTKLVEDEAGFVEAKTKLGDKLRVIRQGNIGGSGGFARGMYEVEHHGESGYAMLLDDDTVLEPESVSRAIAFANHCIEPTLVGGNMLFLSEPTRLCAIAEVFDRKRVFWTTAEGTPKFDDLAARPFLESQYLHKRIDADYNAWWMCLIPVETIRKIGLSYPFFIKNDDVEYGVRAQQAGYRTVTVPGVCLWHQSFVDKDDILDWQAYFHVRNKLIMGLLYSRLPWGGGLFREMVRASMSAAVKMRYSAITLHRMAVGDVLQGAEHIGAILETRLPEIRAARAAEDDTAMVPFADLPHTMVIKSEREVASVHDAGTVALMLHQLTLPRRNAGAAIDGYVEPQHAYWLVDDAQSGTTSDMAAGLTAAETLEKLDMVAKNASEHWRVMAQMDSAVFVNKDNNTGVLLRRKPFTACARLIRVGCLYARLAFNWRKYQSAYRKEFSTMVSPEWWQRYFTK</sequence>
<comment type="pathway">
    <text evidence="1">Cell wall biogenesis; cell wall polysaccharide biosynthesis.</text>
</comment>
<evidence type="ECO:0000256" key="2">
    <source>
        <dbReference type="ARBA" id="ARBA00006739"/>
    </source>
</evidence>
<dbReference type="EMBL" id="WHZV01000002">
    <property type="protein sequence ID" value="NEG54854.1"/>
    <property type="molecule type" value="Genomic_DNA"/>
</dbReference>
<evidence type="ECO:0000256" key="3">
    <source>
        <dbReference type="ARBA" id="ARBA00022676"/>
    </source>
</evidence>
<feature type="domain" description="Galactofuranosyltransferase-2 C-terminal" evidence="6">
    <location>
        <begin position="442"/>
        <end position="520"/>
    </location>
</feature>
<evidence type="ECO:0000256" key="4">
    <source>
        <dbReference type="ARBA" id="ARBA00022679"/>
    </source>
</evidence>
<evidence type="ECO:0000313" key="7">
    <source>
        <dbReference type="EMBL" id="NEG54854.1"/>
    </source>
</evidence>
<dbReference type="InterPro" id="IPR029044">
    <property type="entry name" value="Nucleotide-diphossugar_trans"/>
</dbReference>
<dbReference type="SUPFAM" id="SSF53448">
    <property type="entry name" value="Nucleotide-diphospho-sugar transferases"/>
    <property type="match status" value="1"/>
</dbReference>
<evidence type="ECO:0000313" key="8">
    <source>
        <dbReference type="Proteomes" id="UP000483293"/>
    </source>
</evidence>
<proteinExistence type="inferred from homology"/>
<reference evidence="7 8" key="1">
    <citation type="submission" date="2019-10" db="EMBL/GenBank/DDBJ databases">
        <title>Bifidobacterium from non-human primates.</title>
        <authorList>
            <person name="Modesto M."/>
        </authorList>
    </citation>
    <scope>NUCLEOTIDE SEQUENCE [LARGE SCALE GENOMIC DNA]</scope>
    <source>
        <strain evidence="7 8">SMA15</strain>
    </source>
</reference>
<gene>
    <name evidence="7" type="ORF">GFD21_03495</name>
</gene>
<comment type="caution">
    <text evidence="7">The sequence shown here is derived from an EMBL/GenBank/DDBJ whole genome shotgun (WGS) entry which is preliminary data.</text>
</comment>
<evidence type="ECO:0000259" key="6">
    <source>
        <dbReference type="Pfam" id="PF19320"/>
    </source>
</evidence>
<dbReference type="PANTHER" id="PTHR43179:SF12">
    <property type="entry name" value="GALACTOFURANOSYLTRANSFERASE GLFT2"/>
    <property type="match status" value="1"/>
</dbReference>
<protein>
    <submittedName>
        <fullName evidence="7">Glycosyltransferase</fullName>
    </submittedName>
</protein>
<evidence type="ECO:0000256" key="1">
    <source>
        <dbReference type="ARBA" id="ARBA00004776"/>
    </source>
</evidence>
<dbReference type="PANTHER" id="PTHR43179">
    <property type="entry name" value="RHAMNOSYLTRANSFERASE WBBL"/>
    <property type="match status" value="1"/>
</dbReference>
<keyword evidence="3" id="KW-0328">Glycosyltransferase</keyword>
<dbReference type="AlphaFoldDB" id="A0A6L9SQU0"/>
<dbReference type="Pfam" id="PF19320">
    <property type="entry name" value="GlfT2_domain3"/>
    <property type="match status" value="1"/>
</dbReference>
<name>A0A6L9SQU0_9BIFI</name>
<keyword evidence="8" id="KW-1185">Reference proteome</keyword>
<feature type="domain" description="Galactofuranosyltransferase GlfT2 N-terminal" evidence="5">
    <location>
        <begin position="53"/>
        <end position="166"/>
    </location>
</feature>
<dbReference type="InterPro" id="IPR045699">
    <property type="entry name" value="GlfT2_C"/>
</dbReference>